<dbReference type="Pfam" id="PF11374">
    <property type="entry name" value="DUF3176"/>
    <property type="match status" value="1"/>
</dbReference>
<keyword evidence="1" id="KW-0812">Transmembrane</keyword>
<dbReference type="InterPro" id="IPR021514">
    <property type="entry name" value="DUF3176"/>
</dbReference>
<evidence type="ECO:0000313" key="2">
    <source>
        <dbReference type="EMBL" id="KAK4451195.1"/>
    </source>
</evidence>
<sequence length="653" mass="71481">MGRKFLGPPPPYKGATILKNDPLASDVSLISPTTRRDNNGRLIERLRQLWVPDILWCLVGLGCGAAIVGVLAHYDGERPPEWALGITLNTFLAFLATVAKASLLIPVTRGLGQLRWVWFSSGPRRADDFELFEGATRGAFGSLRFLVSLKGGVLGFLGALVVVASLMVSTVTQGAIDFKTHPFPSTGNVSAPRITVFDTDRFFMDGSDDNYHRVLNMKQHVTAGAYTPFTQPVPPDNIVCSTGDCQFPDIVTLGVCSDIADISPLLRTTTLPPREWPNMPGLPSDLTWSAALPAGQNLTIPAVFAFDFFLTLDLAPSLAFSAMKNQTFANIYIIYSNVVDLNTPGKPARVEFQAAEMAWSWCAKAYSINVTRGVTHMTELSRSSVVLSDTTTAVNMPLNLAFIMCLFELTPTKCEDNNIWGNLTFAPPPGFESHPPLVVNELASLSLSSFLTMSFWNGIKSPLNLASTGEMEIGTESPGMFSAFGRKFFRVQGDLSLAFAINMYRDFSGGVDPRSQLGVLTNLTGNIARGVENFVRSDWRAHVLTAPPVEGVVFAETTFVHIRWAWLSYLLVELLLSCFFLMGIIGWTSFTKAQNLGGSALATLCALDEPTRQRLGHVGDYEELRRRAARVQVRLSEGPDGLALRRYTDDEVK</sequence>
<protein>
    <submittedName>
        <fullName evidence="2">Uncharacterized protein</fullName>
    </submittedName>
</protein>
<reference evidence="2" key="1">
    <citation type="journal article" date="2023" name="Mol. Phylogenet. Evol.">
        <title>Genome-scale phylogeny and comparative genomics of the fungal order Sordariales.</title>
        <authorList>
            <person name="Hensen N."/>
            <person name="Bonometti L."/>
            <person name="Westerberg I."/>
            <person name="Brannstrom I.O."/>
            <person name="Guillou S."/>
            <person name="Cros-Aarteil S."/>
            <person name="Calhoun S."/>
            <person name="Haridas S."/>
            <person name="Kuo A."/>
            <person name="Mondo S."/>
            <person name="Pangilinan J."/>
            <person name="Riley R."/>
            <person name="LaButti K."/>
            <person name="Andreopoulos B."/>
            <person name="Lipzen A."/>
            <person name="Chen C."/>
            <person name="Yan M."/>
            <person name="Daum C."/>
            <person name="Ng V."/>
            <person name="Clum A."/>
            <person name="Steindorff A."/>
            <person name="Ohm R.A."/>
            <person name="Martin F."/>
            <person name="Silar P."/>
            <person name="Natvig D.O."/>
            <person name="Lalanne C."/>
            <person name="Gautier V."/>
            <person name="Ament-Velasquez S.L."/>
            <person name="Kruys A."/>
            <person name="Hutchinson M.I."/>
            <person name="Powell A.J."/>
            <person name="Barry K."/>
            <person name="Miller A.N."/>
            <person name="Grigoriev I.V."/>
            <person name="Debuchy R."/>
            <person name="Gladieux P."/>
            <person name="Hiltunen Thoren M."/>
            <person name="Johannesson H."/>
        </authorList>
    </citation>
    <scope>NUCLEOTIDE SEQUENCE</scope>
    <source>
        <strain evidence="2">PSN243</strain>
    </source>
</reference>
<feature type="transmembrane region" description="Helical" evidence="1">
    <location>
        <begin position="564"/>
        <end position="587"/>
    </location>
</feature>
<dbReference type="PANTHER" id="PTHR35394">
    <property type="entry name" value="DUF3176 DOMAIN-CONTAINING PROTEIN"/>
    <property type="match status" value="1"/>
</dbReference>
<proteinExistence type="predicted"/>
<comment type="caution">
    <text evidence="2">The sequence shown here is derived from an EMBL/GenBank/DDBJ whole genome shotgun (WGS) entry which is preliminary data.</text>
</comment>
<dbReference type="PANTHER" id="PTHR35394:SF5">
    <property type="entry name" value="DUF3176 DOMAIN-CONTAINING PROTEIN"/>
    <property type="match status" value="1"/>
</dbReference>
<feature type="transmembrane region" description="Helical" evidence="1">
    <location>
        <begin position="54"/>
        <end position="74"/>
    </location>
</feature>
<keyword evidence="1" id="KW-1133">Transmembrane helix</keyword>
<feature type="transmembrane region" description="Helical" evidence="1">
    <location>
        <begin position="86"/>
        <end position="105"/>
    </location>
</feature>
<accession>A0AAV9GS25</accession>
<reference evidence="2" key="2">
    <citation type="submission" date="2023-05" db="EMBL/GenBank/DDBJ databases">
        <authorList>
            <consortium name="Lawrence Berkeley National Laboratory"/>
            <person name="Steindorff A."/>
            <person name="Hensen N."/>
            <person name="Bonometti L."/>
            <person name="Westerberg I."/>
            <person name="Brannstrom I.O."/>
            <person name="Guillou S."/>
            <person name="Cros-Aarteil S."/>
            <person name="Calhoun S."/>
            <person name="Haridas S."/>
            <person name="Kuo A."/>
            <person name="Mondo S."/>
            <person name="Pangilinan J."/>
            <person name="Riley R."/>
            <person name="Labutti K."/>
            <person name="Andreopoulos B."/>
            <person name="Lipzen A."/>
            <person name="Chen C."/>
            <person name="Yanf M."/>
            <person name="Daum C."/>
            <person name="Ng V."/>
            <person name="Clum A."/>
            <person name="Ohm R."/>
            <person name="Martin F."/>
            <person name="Silar P."/>
            <person name="Natvig D."/>
            <person name="Lalanne C."/>
            <person name="Gautier V."/>
            <person name="Ament-Velasquez S.L."/>
            <person name="Kruys A."/>
            <person name="Hutchinson M.I."/>
            <person name="Powell A.J."/>
            <person name="Barry K."/>
            <person name="Miller A.N."/>
            <person name="Grigoriev I.V."/>
            <person name="Debuchy R."/>
            <person name="Gladieux P."/>
            <person name="Thoren M.H."/>
            <person name="Johannesson H."/>
        </authorList>
    </citation>
    <scope>NUCLEOTIDE SEQUENCE</scope>
    <source>
        <strain evidence="2">PSN243</strain>
    </source>
</reference>
<dbReference type="Proteomes" id="UP001321760">
    <property type="component" value="Unassembled WGS sequence"/>
</dbReference>
<dbReference type="EMBL" id="MU865929">
    <property type="protein sequence ID" value="KAK4451195.1"/>
    <property type="molecule type" value="Genomic_DNA"/>
</dbReference>
<feature type="transmembrane region" description="Helical" evidence="1">
    <location>
        <begin position="153"/>
        <end position="176"/>
    </location>
</feature>
<keyword evidence="1" id="KW-0472">Membrane</keyword>
<name>A0AAV9GS25_9PEZI</name>
<evidence type="ECO:0000313" key="3">
    <source>
        <dbReference type="Proteomes" id="UP001321760"/>
    </source>
</evidence>
<keyword evidence="3" id="KW-1185">Reference proteome</keyword>
<organism evidence="2 3">
    <name type="scientific">Podospora aff. communis PSN243</name>
    <dbReference type="NCBI Taxonomy" id="3040156"/>
    <lineage>
        <taxon>Eukaryota</taxon>
        <taxon>Fungi</taxon>
        <taxon>Dikarya</taxon>
        <taxon>Ascomycota</taxon>
        <taxon>Pezizomycotina</taxon>
        <taxon>Sordariomycetes</taxon>
        <taxon>Sordariomycetidae</taxon>
        <taxon>Sordariales</taxon>
        <taxon>Podosporaceae</taxon>
        <taxon>Podospora</taxon>
    </lineage>
</organism>
<evidence type="ECO:0000256" key="1">
    <source>
        <dbReference type="SAM" id="Phobius"/>
    </source>
</evidence>
<gene>
    <name evidence="2" type="ORF">QBC34DRAFT_58914</name>
</gene>
<dbReference type="AlphaFoldDB" id="A0AAV9GS25"/>